<dbReference type="InParanoid" id="A0A200R0V7"/>
<comment type="caution">
    <text evidence="1">The sequence shown here is derived from an EMBL/GenBank/DDBJ whole genome shotgun (WGS) entry which is preliminary data.</text>
</comment>
<dbReference type="Proteomes" id="UP000195402">
    <property type="component" value="Unassembled WGS sequence"/>
</dbReference>
<protein>
    <submittedName>
        <fullName evidence="1">Uncharacterized protein</fullName>
    </submittedName>
</protein>
<gene>
    <name evidence="1" type="ORF">BVC80_773g16</name>
</gene>
<organism evidence="1 2">
    <name type="scientific">Macleaya cordata</name>
    <name type="common">Five-seeded plume-poppy</name>
    <name type="synonym">Bocconia cordata</name>
    <dbReference type="NCBI Taxonomy" id="56857"/>
    <lineage>
        <taxon>Eukaryota</taxon>
        <taxon>Viridiplantae</taxon>
        <taxon>Streptophyta</taxon>
        <taxon>Embryophyta</taxon>
        <taxon>Tracheophyta</taxon>
        <taxon>Spermatophyta</taxon>
        <taxon>Magnoliopsida</taxon>
        <taxon>Ranunculales</taxon>
        <taxon>Papaveraceae</taxon>
        <taxon>Papaveroideae</taxon>
        <taxon>Macleaya</taxon>
    </lineage>
</organism>
<accession>A0A200R0V7</accession>
<name>A0A200R0V7_MACCD</name>
<proteinExistence type="predicted"/>
<sequence length="61" mass="7151">MKIKAFLYPPKSIKKSLLLHHHPPPSPAPLQLNTPQQLSDLGLRFIQEWQQIDEFIISQHR</sequence>
<evidence type="ECO:0000313" key="2">
    <source>
        <dbReference type="Proteomes" id="UP000195402"/>
    </source>
</evidence>
<reference evidence="1 2" key="1">
    <citation type="journal article" date="2017" name="Mol. Plant">
        <title>The Genome of Medicinal Plant Macleaya cordata Provides New Insights into Benzylisoquinoline Alkaloids Metabolism.</title>
        <authorList>
            <person name="Liu X."/>
            <person name="Liu Y."/>
            <person name="Huang P."/>
            <person name="Ma Y."/>
            <person name="Qing Z."/>
            <person name="Tang Q."/>
            <person name="Cao H."/>
            <person name="Cheng P."/>
            <person name="Zheng Y."/>
            <person name="Yuan Z."/>
            <person name="Zhou Y."/>
            <person name="Liu J."/>
            <person name="Tang Z."/>
            <person name="Zhuo Y."/>
            <person name="Zhang Y."/>
            <person name="Yu L."/>
            <person name="Huang J."/>
            <person name="Yang P."/>
            <person name="Peng Q."/>
            <person name="Zhang J."/>
            <person name="Jiang W."/>
            <person name="Zhang Z."/>
            <person name="Lin K."/>
            <person name="Ro D.K."/>
            <person name="Chen X."/>
            <person name="Xiong X."/>
            <person name="Shang Y."/>
            <person name="Huang S."/>
            <person name="Zeng J."/>
        </authorList>
    </citation>
    <scope>NUCLEOTIDE SEQUENCE [LARGE SCALE GENOMIC DNA]</scope>
    <source>
        <strain evidence="2">cv. BLH2017</strain>
        <tissue evidence="1">Root</tissue>
    </source>
</reference>
<evidence type="ECO:0000313" key="1">
    <source>
        <dbReference type="EMBL" id="OVA16352.1"/>
    </source>
</evidence>
<dbReference type="EMBL" id="MVGT01000576">
    <property type="protein sequence ID" value="OVA16352.1"/>
    <property type="molecule type" value="Genomic_DNA"/>
</dbReference>
<keyword evidence="2" id="KW-1185">Reference proteome</keyword>
<dbReference type="AlphaFoldDB" id="A0A200R0V7"/>